<keyword evidence="1" id="KW-1185">Reference proteome</keyword>
<dbReference type="RefSeq" id="XP_075075244.1">
    <property type="nucleotide sequence ID" value="XM_075219143.1"/>
</dbReference>
<evidence type="ECO:0000313" key="1">
    <source>
        <dbReference type="Proteomes" id="UP000790787"/>
    </source>
</evidence>
<proteinExistence type="predicted"/>
<gene>
    <name evidence="2" type="primary">LOC142162661</name>
</gene>
<protein>
    <submittedName>
        <fullName evidence="2">Uncharacterized protein LOC142162661</fullName>
    </submittedName>
</protein>
<reference evidence="2" key="2">
    <citation type="submission" date="2025-08" db="UniProtKB">
        <authorList>
            <consortium name="RefSeq"/>
        </authorList>
    </citation>
    <scope>IDENTIFICATION</scope>
    <source>
        <tissue evidence="2">Leaf</tissue>
    </source>
</reference>
<dbReference type="Proteomes" id="UP000790787">
    <property type="component" value="Chromosome 1"/>
</dbReference>
<name>A0AC58RR98_TOBAC</name>
<evidence type="ECO:0000313" key="2">
    <source>
        <dbReference type="RefSeq" id="XP_075075244.1"/>
    </source>
</evidence>
<reference evidence="1" key="1">
    <citation type="journal article" date="2014" name="Nat. Commun.">
        <title>The tobacco genome sequence and its comparison with those of tomato and potato.</title>
        <authorList>
            <person name="Sierro N."/>
            <person name="Battey J.N."/>
            <person name="Ouadi S."/>
            <person name="Bakaher N."/>
            <person name="Bovet L."/>
            <person name="Willig A."/>
            <person name="Goepfert S."/>
            <person name="Peitsch M.C."/>
            <person name="Ivanov N.V."/>
        </authorList>
    </citation>
    <scope>NUCLEOTIDE SEQUENCE [LARGE SCALE GENOMIC DNA]</scope>
</reference>
<organism evidence="1 2">
    <name type="scientific">Nicotiana tabacum</name>
    <name type="common">Common tobacco</name>
    <dbReference type="NCBI Taxonomy" id="4097"/>
    <lineage>
        <taxon>Eukaryota</taxon>
        <taxon>Viridiplantae</taxon>
        <taxon>Streptophyta</taxon>
        <taxon>Embryophyta</taxon>
        <taxon>Tracheophyta</taxon>
        <taxon>Spermatophyta</taxon>
        <taxon>Magnoliopsida</taxon>
        <taxon>eudicotyledons</taxon>
        <taxon>Gunneridae</taxon>
        <taxon>Pentapetalae</taxon>
        <taxon>asterids</taxon>
        <taxon>lamiids</taxon>
        <taxon>Solanales</taxon>
        <taxon>Solanaceae</taxon>
        <taxon>Nicotianoideae</taxon>
        <taxon>Nicotianeae</taxon>
        <taxon>Nicotiana</taxon>
    </lineage>
</organism>
<sequence length="280" mass="32831">METETEFANECLLLNSLRRSDSQWIIKVLLIQCEVVKEFKNETNQGLRWTLIFVDEEGTKMQAILFTDQVNMWKEYLEQGSIYYIINIHINDRKPNFQSVHKEFEIVFSNNTIVKRCNNPFSTVSFSNSFVSFEEAFQCTNGTIFGNFFRFPSLDKNASCYKYMTERAILASRNEYVDQLNKMLISKFPGESKTFISFDSAKNDTNNYYQEEYLSTLTPNDLPPHRNVVRLVKRERFVLVQQDDPRMKKTILGTKRWQISGTIPHLPQNLDISSSRLKMA</sequence>
<accession>A0AC58RR98</accession>